<dbReference type="PANTHER" id="PTHR44196:SF1">
    <property type="entry name" value="DEHYDROGENASE_REDUCTASE SDR FAMILY MEMBER 7B"/>
    <property type="match status" value="1"/>
</dbReference>
<name>A0A395LT59_9SPHN</name>
<dbReference type="AlphaFoldDB" id="A0A395LT59"/>
<comment type="caution">
    <text evidence="5">The sequence shown here is derived from an EMBL/GenBank/DDBJ whole genome shotgun (WGS) entry which is preliminary data.</text>
</comment>
<sequence>MSSMFEGKVAWVTGASSGIGAALARKFSSAGARVILSGRDDARLQAVADTLDTETLILPFDVTDEAAMHAATEQATTWQNGVDIFVANAGISQRSAAVDTDMDVYRRIIAVDLTAQIAAAQALLPHMTARGSGRFVFISSVAGKVGIPLRTAYCAAKHGLVGYADALRAELSQTGVAVHVVCPGSVATDVSRNALTADGNVRGRSDSVIDNGMSPEEAAQRILEGISADEREIIVARGGESSWGEQRRTPDALFDQVAQRVAEGYMEKIEAE</sequence>
<dbReference type="RefSeq" id="WP_115491939.1">
    <property type="nucleotide sequence ID" value="NZ_JACHWW010000001.1"/>
</dbReference>
<comment type="similarity">
    <text evidence="1 3">Belongs to the short-chain dehydrogenases/reductases (SDR) family.</text>
</comment>
<proteinExistence type="inferred from homology"/>
<keyword evidence="6" id="KW-1185">Reference proteome</keyword>
<protein>
    <submittedName>
        <fullName evidence="5">SDR family NAD(P)-dependent oxidoreductase</fullName>
    </submittedName>
</protein>
<evidence type="ECO:0000256" key="1">
    <source>
        <dbReference type="ARBA" id="ARBA00006484"/>
    </source>
</evidence>
<evidence type="ECO:0000259" key="4">
    <source>
        <dbReference type="SMART" id="SM00822"/>
    </source>
</evidence>
<dbReference type="InterPro" id="IPR057326">
    <property type="entry name" value="KR_dom"/>
</dbReference>
<evidence type="ECO:0000256" key="2">
    <source>
        <dbReference type="ARBA" id="ARBA00023002"/>
    </source>
</evidence>
<evidence type="ECO:0000313" key="6">
    <source>
        <dbReference type="Proteomes" id="UP000254101"/>
    </source>
</evidence>
<dbReference type="InterPro" id="IPR036291">
    <property type="entry name" value="NAD(P)-bd_dom_sf"/>
</dbReference>
<dbReference type="InterPro" id="IPR002347">
    <property type="entry name" value="SDR_fam"/>
</dbReference>
<dbReference type="Gene3D" id="3.40.50.720">
    <property type="entry name" value="NAD(P)-binding Rossmann-like Domain"/>
    <property type="match status" value="1"/>
</dbReference>
<accession>A0A395LT59</accession>
<dbReference type="PRINTS" id="PR00080">
    <property type="entry name" value="SDRFAMILY"/>
</dbReference>
<gene>
    <name evidence="5" type="ORF">DL238_08970</name>
</gene>
<reference evidence="5 6" key="1">
    <citation type="submission" date="2018-07" db="EMBL/GenBank/DDBJ databases">
        <title>Erythrobacter nanhaiensis sp. nov., a novel member of the genus Erythrobacter isolated from the South China Sea.</title>
        <authorList>
            <person name="Chen X."/>
            <person name="Liu J."/>
        </authorList>
    </citation>
    <scope>NUCLEOTIDE SEQUENCE [LARGE SCALE GENOMIC DNA]</scope>
    <source>
        <strain evidence="5 6">S-5</strain>
    </source>
</reference>
<organism evidence="5 6">
    <name type="scientific">Alteriqipengyuania lutimaris</name>
    <dbReference type="NCBI Taxonomy" id="1538146"/>
    <lineage>
        <taxon>Bacteria</taxon>
        <taxon>Pseudomonadati</taxon>
        <taxon>Pseudomonadota</taxon>
        <taxon>Alphaproteobacteria</taxon>
        <taxon>Sphingomonadales</taxon>
        <taxon>Erythrobacteraceae</taxon>
        <taxon>Alteriqipengyuania</taxon>
    </lineage>
</organism>
<dbReference type="PRINTS" id="PR00081">
    <property type="entry name" value="GDHRDH"/>
</dbReference>
<evidence type="ECO:0000256" key="3">
    <source>
        <dbReference type="RuleBase" id="RU000363"/>
    </source>
</evidence>
<dbReference type="EMBL" id="QRBB01000001">
    <property type="protein sequence ID" value="RDS77720.1"/>
    <property type="molecule type" value="Genomic_DNA"/>
</dbReference>
<keyword evidence="2" id="KW-0560">Oxidoreductase</keyword>
<dbReference type="PROSITE" id="PS00061">
    <property type="entry name" value="ADH_SHORT"/>
    <property type="match status" value="1"/>
</dbReference>
<dbReference type="PANTHER" id="PTHR44196">
    <property type="entry name" value="DEHYDROGENASE/REDUCTASE SDR FAMILY MEMBER 7B"/>
    <property type="match status" value="1"/>
</dbReference>
<dbReference type="OrthoDB" id="9793825at2"/>
<feature type="domain" description="Ketoreductase" evidence="4">
    <location>
        <begin position="8"/>
        <end position="190"/>
    </location>
</feature>
<dbReference type="SMART" id="SM00822">
    <property type="entry name" value="PKS_KR"/>
    <property type="match status" value="1"/>
</dbReference>
<dbReference type="Pfam" id="PF00106">
    <property type="entry name" value="adh_short"/>
    <property type="match status" value="1"/>
</dbReference>
<dbReference type="GO" id="GO:0016491">
    <property type="term" value="F:oxidoreductase activity"/>
    <property type="evidence" value="ECO:0007669"/>
    <property type="project" value="UniProtKB-KW"/>
</dbReference>
<dbReference type="SUPFAM" id="SSF51735">
    <property type="entry name" value="NAD(P)-binding Rossmann-fold domains"/>
    <property type="match status" value="1"/>
</dbReference>
<dbReference type="GO" id="GO:0016020">
    <property type="term" value="C:membrane"/>
    <property type="evidence" value="ECO:0007669"/>
    <property type="project" value="TreeGrafter"/>
</dbReference>
<evidence type="ECO:0000313" key="5">
    <source>
        <dbReference type="EMBL" id="RDS77720.1"/>
    </source>
</evidence>
<dbReference type="Proteomes" id="UP000254101">
    <property type="component" value="Unassembled WGS sequence"/>
</dbReference>
<dbReference type="InterPro" id="IPR020904">
    <property type="entry name" value="Sc_DH/Rdtase_CS"/>
</dbReference>